<organism evidence="1 2">
    <name type="scientific">Camellia lanceoleosa</name>
    <dbReference type="NCBI Taxonomy" id="1840588"/>
    <lineage>
        <taxon>Eukaryota</taxon>
        <taxon>Viridiplantae</taxon>
        <taxon>Streptophyta</taxon>
        <taxon>Embryophyta</taxon>
        <taxon>Tracheophyta</taxon>
        <taxon>Spermatophyta</taxon>
        <taxon>Magnoliopsida</taxon>
        <taxon>eudicotyledons</taxon>
        <taxon>Gunneridae</taxon>
        <taxon>Pentapetalae</taxon>
        <taxon>asterids</taxon>
        <taxon>Ericales</taxon>
        <taxon>Theaceae</taxon>
        <taxon>Camellia</taxon>
    </lineage>
</organism>
<reference evidence="1 2" key="1">
    <citation type="journal article" date="2022" name="Plant J.">
        <title>Chromosome-level genome of Camellia lanceoleosa provides a valuable resource for understanding genome evolution and self-incompatibility.</title>
        <authorList>
            <person name="Gong W."/>
            <person name="Xiao S."/>
            <person name="Wang L."/>
            <person name="Liao Z."/>
            <person name="Chang Y."/>
            <person name="Mo W."/>
            <person name="Hu G."/>
            <person name="Li W."/>
            <person name="Zhao G."/>
            <person name="Zhu H."/>
            <person name="Hu X."/>
            <person name="Ji K."/>
            <person name="Xiang X."/>
            <person name="Song Q."/>
            <person name="Yuan D."/>
            <person name="Jin S."/>
            <person name="Zhang L."/>
        </authorList>
    </citation>
    <scope>NUCLEOTIDE SEQUENCE [LARGE SCALE GENOMIC DNA]</scope>
    <source>
        <strain evidence="1">SQ_2022a</strain>
    </source>
</reference>
<keyword evidence="2" id="KW-1185">Reference proteome</keyword>
<dbReference type="Proteomes" id="UP001060215">
    <property type="component" value="Chromosome 3"/>
</dbReference>
<proteinExistence type="predicted"/>
<dbReference type="EMBL" id="CM045760">
    <property type="protein sequence ID" value="KAI8026407.1"/>
    <property type="molecule type" value="Genomic_DNA"/>
</dbReference>
<evidence type="ECO:0000313" key="1">
    <source>
        <dbReference type="EMBL" id="KAI8026407.1"/>
    </source>
</evidence>
<evidence type="ECO:0000313" key="2">
    <source>
        <dbReference type="Proteomes" id="UP001060215"/>
    </source>
</evidence>
<gene>
    <name evidence="1" type="ORF">LOK49_LG02G00529</name>
</gene>
<protein>
    <submittedName>
        <fullName evidence="1">Uncharacterized protein</fullName>
    </submittedName>
</protein>
<name>A0ACC0IM24_9ERIC</name>
<accession>A0ACC0IM24</accession>
<comment type="caution">
    <text evidence="1">The sequence shown here is derived from an EMBL/GenBank/DDBJ whole genome shotgun (WGS) entry which is preliminary data.</text>
</comment>
<sequence length="306" mass="34564">MESKTRTHGSPKASQGFNTILSICITHWPLRYWNRICEPKIAVRSVKSSGSMSSRLQQKNLELEKRSRLPIPPDSSNSRRQPNKQQPESSFPAVRLNEDGVSLKFGSVAPEHPSPVSILDDTMYRDDALSPMKQMPDVLKAMGKGRVIHQPSQLDQYCRDRIYCKGKICANHGAYEEFVSRSSSINTEYEAKACDTQVDQLTSTTPKLKIVAVPSLASIEEMRTPVFGDLMENFTRPNLGCTESKIQQHRQRNNVVGFAPYHRRKYLTTLQKMVKALIWVFGESVGERKKACPICYAEVFGDASKH</sequence>